<keyword evidence="3" id="KW-1185">Reference proteome</keyword>
<organism evidence="2 3">
    <name type="scientific">Imperialibacter roseus</name>
    <dbReference type="NCBI Taxonomy" id="1324217"/>
    <lineage>
        <taxon>Bacteria</taxon>
        <taxon>Pseudomonadati</taxon>
        <taxon>Bacteroidota</taxon>
        <taxon>Cytophagia</taxon>
        <taxon>Cytophagales</taxon>
        <taxon>Flammeovirgaceae</taxon>
        <taxon>Imperialibacter</taxon>
    </lineage>
</organism>
<accession>A0ABZ0INQ5</accession>
<keyword evidence="1" id="KW-0812">Transmembrane</keyword>
<keyword evidence="1" id="KW-0472">Membrane</keyword>
<keyword evidence="1" id="KW-1133">Transmembrane helix</keyword>
<name>A0ABZ0INQ5_9BACT</name>
<evidence type="ECO:0000256" key="1">
    <source>
        <dbReference type="SAM" id="Phobius"/>
    </source>
</evidence>
<proteinExistence type="predicted"/>
<evidence type="ECO:0000313" key="2">
    <source>
        <dbReference type="EMBL" id="WOK06083.1"/>
    </source>
</evidence>
<dbReference type="Proteomes" id="UP001302349">
    <property type="component" value="Chromosome"/>
</dbReference>
<sequence length="167" mass="18770">MEKRLFDYLENKLPAAERKELEKQISKDNVLQKQLISMQNADKLMARHNMMELDDVFFTDGIMNRIEAGKARASKSNRLLWMALGIFAAMFAAVLSILPLFQETVQSPSVKPDYLPELPAFDFAPMLEAIDNPALIQLVVIATAIAVLLVADKFLSGKFKPNLPSLF</sequence>
<dbReference type="RefSeq" id="WP_317488820.1">
    <property type="nucleotide sequence ID" value="NZ_CP136051.1"/>
</dbReference>
<dbReference type="EMBL" id="CP136051">
    <property type="protein sequence ID" value="WOK06083.1"/>
    <property type="molecule type" value="Genomic_DNA"/>
</dbReference>
<gene>
    <name evidence="2" type="ORF">RT717_23695</name>
</gene>
<reference evidence="2 3" key="1">
    <citation type="journal article" date="2023" name="Microbiol. Resour. Announc.">
        <title>Complete Genome Sequence of Imperialibacter roseus strain P4T.</title>
        <authorList>
            <person name="Tizabi D.R."/>
            <person name="Bachvaroff T."/>
            <person name="Hill R.T."/>
        </authorList>
    </citation>
    <scope>NUCLEOTIDE SEQUENCE [LARGE SCALE GENOMIC DNA]</scope>
    <source>
        <strain evidence="2 3">P4T</strain>
    </source>
</reference>
<protein>
    <submittedName>
        <fullName evidence="2">Uncharacterized protein</fullName>
    </submittedName>
</protein>
<feature type="transmembrane region" description="Helical" evidence="1">
    <location>
        <begin position="134"/>
        <end position="151"/>
    </location>
</feature>
<feature type="transmembrane region" description="Helical" evidence="1">
    <location>
        <begin position="79"/>
        <end position="101"/>
    </location>
</feature>
<evidence type="ECO:0000313" key="3">
    <source>
        <dbReference type="Proteomes" id="UP001302349"/>
    </source>
</evidence>